<sequence>MLLPNENLSKSQTELPKSPEPEEEHPPPYYIATGSSSRASRRASVLPPLPLETQSVPSFSDFDPRASAASIGTPLPPVPGSSGQVRLETSHADITGTFHIEPKPPMPELTNKKKKKKARITPDGIFRTRSGKIAVDLSTSGHVRDAPKASVLVVSKSGNITLNLLDSAEMRPRLELDVKSKSGTIVIFFPKSFAGAIQLHTRGGTLEFLPAISRLIQVVKSNERESLVLFGRQIAPSSQLPSDFCHVLTRSGNVFIGLLGEDSYIAKLGLWERIGVFFKGSP</sequence>
<dbReference type="Pfam" id="PF24016">
    <property type="entry name" value="DUF7330"/>
    <property type="match status" value="1"/>
</dbReference>
<feature type="compositionally biased region" description="Polar residues" evidence="1">
    <location>
        <begin position="1"/>
        <end position="13"/>
    </location>
</feature>
<proteinExistence type="predicted"/>
<dbReference type="AlphaFoldDB" id="A0AAD7BJJ5"/>
<organism evidence="3 4">
    <name type="scientific">Roridomyces roridus</name>
    <dbReference type="NCBI Taxonomy" id="1738132"/>
    <lineage>
        <taxon>Eukaryota</taxon>
        <taxon>Fungi</taxon>
        <taxon>Dikarya</taxon>
        <taxon>Basidiomycota</taxon>
        <taxon>Agaricomycotina</taxon>
        <taxon>Agaricomycetes</taxon>
        <taxon>Agaricomycetidae</taxon>
        <taxon>Agaricales</taxon>
        <taxon>Marasmiineae</taxon>
        <taxon>Mycenaceae</taxon>
        <taxon>Roridomyces</taxon>
    </lineage>
</organism>
<feature type="region of interest" description="Disordered" evidence="1">
    <location>
        <begin position="1"/>
        <end position="85"/>
    </location>
</feature>
<feature type="compositionally biased region" description="Basic and acidic residues" evidence="1">
    <location>
        <begin position="17"/>
        <end position="26"/>
    </location>
</feature>
<evidence type="ECO:0000313" key="3">
    <source>
        <dbReference type="EMBL" id="KAJ7623227.1"/>
    </source>
</evidence>
<dbReference type="InterPro" id="IPR055754">
    <property type="entry name" value="DUF7330"/>
</dbReference>
<name>A0AAD7BJJ5_9AGAR</name>
<keyword evidence="4" id="KW-1185">Reference proteome</keyword>
<gene>
    <name evidence="3" type="ORF">FB45DRAFT_1031159</name>
</gene>
<protein>
    <recommendedName>
        <fullName evidence="2">DUF7330 domain-containing protein</fullName>
    </recommendedName>
</protein>
<reference evidence="3" key="1">
    <citation type="submission" date="2023-03" db="EMBL/GenBank/DDBJ databases">
        <title>Massive genome expansion in bonnet fungi (Mycena s.s.) driven by repeated elements and novel gene families across ecological guilds.</title>
        <authorList>
            <consortium name="Lawrence Berkeley National Laboratory"/>
            <person name="Harder C.B."/>
            <person name="Miyauchi S."/>
            <person name="Viragh M."/>
            <person name="Kuo A."/>
            <person name="Thoen E."/>
            <person name="Andreopoulos B."/>
            <person name="Lu D."/>
            <person name="Skrede I."/>
            <person name="Drula E."/>
            <person name="Henrissat B."/>
            <person name="Morin E."/>
            <person name="Kohler A."/>
            <person name="Barry K."/>
            <person name="LaButti K."/>
            <person name="Morin E."/>
            <person name="Salamov A."/>
            <person name="Lipzen A."/>
            <person name="Mereny Z."/>
            <person name="Hegedus B."/>
            <person name="Baldrian P."/>
            <person name="Stursova M."/>
            <person name="Weitz H."/>
            <person name="Taylor A."/>
            <person name="Grigoriev I.V."/>
            <person name="Nagy L.G."/>
            <person name="Martin F."/>
            <person name="Kauserud H."/>
        </authorList>
    </citation>
    <scope>NUCLEOTIDE SEQUENCE</scope>
    <source>
        <strain evidence="3">9284</strain>
    </source>
</reference>
<accession>A0AAD7BJJ5</accession>
<comment type="caution">
    <text evidence="3">The sequence shown here is derived from an EMBL/GenBank/DDBJ whole genome shotgun (WGS) entry which is preliminary data.</text>
</comment>
<dbReference type="EMBL" id="JARKIF010000014">
    <property type="protein sequence ID" value="KAJ7623227.1"/>
    <property type="molecule type" value="Genomic_DNA"/>
</dbReference>
<dbReference type="Proteomes" id="UP001221142">
    <property type="component" value="Unassembled WGS sequence"/>
</dbReference>
<feature type="region of interest" description="Disordered" evidence="1">
    <location>
        <begin position="97"/>
        <end position="117"/>
    </location>
</feature>
<evidence type="ECO:0000256" key="1">
    <source>
        <dbReference type="SAM" id="MobiDB-lite"/>
    </source>
</evidence>
<evidence type="ECO:0000259" key="2">
    <source>
        <dbReference type="Pfam" id="PF24016"/>
    </source>
</evidence>
<feature type="compositionally biased region" description="Low complexity" evidence="1">
    <location>
        <begin position="35"/>
        <end position="44"/>
    </location>
</feature>
<evidence type="ECO:0000313" key="4">
    <source>
        <dbReference type="Proteomes" id="UP001221142"/>
    </source>
</evidence>
<feature type="domain" description="DUF7330" evidence="2">
    <location>
        <begin position="85"/>
        <end position="257"/>
    </location>
</feature>